<dbReference type="SUPFAM" id="SSF81324">
    <property type="entry name" value="Voltage-gated potassium channels"/>
    <property type="match status" value="1"/>
</dbReference>
<accession>A0A917Q045</accession>
<evidence type="ECO:0000256" key="1">
    <source>
        <dbReference type="SAM" id="Phobius"/>
    </source>
</evidence>
<evidence type="ECO:0000259" key="2">
    <source>
        <dbReference type="Pfam" id="PF07885"/>
    </source>
</evidence>
<sequence>MALLRKVNRWFLGYLAIVLLFSWLYYFLWSVRPDSFIVNSELNLDPLSDIPLLAWQEMDTHTTIGAPSLGGISVQLASIKARINELDLQVRSLDQKVDSGRAELVEVGRRNQTITMTNGERYRQDITAVATRNVAEAEHVLQAFLERGSSGQDYGVAEANLRVKLAGLRVIQAQQMANAYDFFVSNIGQFGDPLLMAQMDKLHDTTQAQAHEREVVATELMQKRTELIDVAQTWRKQRLEAVSWLDFLFFSIGISTTTTYGDVVGNSKWVRGLISIQLLVCVFVMGGFVSSVVSRASGNDTDLSLGPNPSN</sequence>
<name>A0A917Q045_9PSED</name>
<reference evidence="3" key="2">
    <citation type="submission" date="2020-09" db="EMBL/GenBank/DDBJ databases">
        <authorList>
            <person name="Sun Q."/>
            <person name="Ohkuma M."/>
        </authorList>
    </citation>
    <scope>NUCLEOTIDE SEQUENCE</scope>
    <source>
        <strain evidence="3">JCM 30078</strain>
    </source>
</reference>
<keyword evidence="1" id="KW-1133">Transmembrane helix</keyword>
<protein>
    <recommendedName>
        <fullName evidence="2">Potassium channel domain-containing protein</fullName>
    </recommendedName>
</protein>
<dbReference type="AlphaFoldDB" id="A0A917Q045"/>
<gene>
    <name evidence="3" type="ORF">GCM10009304_30260</name>
</gene>
<proteinExistence type="predicted"/>
<keyword evidence="1" id="KW-0812">Transmembrane</keyword>
<keyword evidence="1" id="KW-0472">Membrane</keyword>
<comment type="caution">
    <text evidence="3">The sequence shown here is derived from an EMBL/GenBank/DDBJ whole genome shotgun (WGS) entry which is preliminary data.</text>
</comment>
<feature type="transmembrane region" description="Helical" evidence="1">
    <location>
        <begin position="12"/>
        <end position="29"/>
    </location>
</feature>
<dbReference type="Pfam" id="PF07885">
    <property type="entry name" value="Ion_trans_2"/>
    <property type="match status" value="1"/>
</dbReference>
<feature type="domain" description="Potassium channel" evidence="2">
    <location>
        <begin position="237"/>
        <end position="294"/>
    </location>
</feature>
<dbReference type="Proteomes" id="UP000635983">
    <property type="component" value="Unassembled WGS sequence"/>
</dbReference>
<organism evidence="3 4">
    <name type="scientific">Pseudomonas matsuisoli</name>
    <dbReference type="NCBI Taxonomy" id="1515666"/>
    <lineage>
        <taxon>Bacteria</taxon>
        <taxon>Pseudomonadati</taxon>
        <taxon>Pseudomonadota</taxon>
        <taxon>Gammaproteobacteria</taxon>
        <taxon>Pseudomonadales</taxon>
        <taxon>Pseudomonadaceae</taxon>
        <taxon>Pseudomonas</taxon>
    </lineage>
</organism>
<dbReference type="InterPro" id="IPR013099">
    <property type="entry name" value="K_chnl_dom"/>
</dbReference>
<reference evidence="3" key="1">
    <citation type="journal article" date="2014" name="Int. J. Syst. Evol. Microbiol.">
        <title>Complete genome sequence of Corynebacterium casei LMG S-19264T (=DSM 44701T), isolated from a smear-ripened cheese.</title>
        <authorList>
            <consortium name="US DOE Joint Genome Institute (JGI-PGF)"/>
            <person name="Walter F."/>
            <person name="Albersmeier A."/>
            <person name="Kalinowski J."/>
            <person name="Ruckert C."/>
        </authorList>
    </citation>
    <scope>NUCLEOTIDE SEQUENCE</scope>
    <source>
        <strain evidence="3">JCM 30078</strain>
    </source>
</reference>
<dbReference type="EMBL" id="BMPO01000007">
    <property type="protein sequence ID" value="GGK02392.1"/>
    <property type="molecule type" value="Genomic_DNA"/>
</dbReference>
<dbReference type="Gene3D" id="1.10.287.70">
    <property type="match status" value="1"/>
</dbReference>
<evidence type="ECO:0000313" key="4">
    <source>
        <dbReference type="Proteomes" id="UP000635983"/>
    </source>
</evidence>
<keyword evidence="4" id="KW-1185">Reference proteome</keyword>
<evidence type="ECO:0000313" key="3">
    <source>
        <dbReference type="EMBL" id="GGK02392.1"/>
    </source>
</evidence>
<feature type="transmembrane region" description="Helical" evidence="1">
    <location>
        <begin position="273"/>
        <end position="293"/>
    </location>
</feature>
<feature type="transmembrane region" description="Helical" evidence="1">
    <location>
        <begin position="241"/>
        <end position="261"/>
    </location>
</feature>